<proteinExistence type="predicted"/>
<feature type="compositionally biased region" description="Basic and acidic residues" evidence="1">
    <location>
        <begin position="606"/>
        <end position="615"/>
    </location>
</feature>
<protein>
    <submittedName>
        <fullName evidence="2">Uncharacterized protein</fullName>
    </submittedName>
</protein>
<keyword evidence="3" id="KW-1185">Reference proteome</keyword>
<feature type="compositionally biased region" description="Low complexity" evidence="1">
    <location>
        <begin position="475"/>
        <end position="487"/>
    </location>
</feature>
<dbReference type="Proteomes" id="UP000028045">
    <property type="component" value="Unassembled WGS sequence"/>
</dbReference>
<evidence type="ECO:0000313" key="3">
    <source>
        <dbReference type="Proteomes" id="UP000028045"/>
    </source>
</evidence>
<gene>
    <name evidence="2" type="ORF">S7711_06440</name>
</gene>
<feature type="region of interest" description="Disordered" evidence="1">
    <location>
        <begin position="1"/>
        <end position="31"/>
    </location>
</feature>
<reference evidence="2 3" key="1">
    <citation type="journal article" date="2014" name="BMC Genomics">
        <title>Comparative genome sequencing reveals chemotype-specific gene clusters in the toxigenic black mold Stachybotrys.</title>
        <authorList>
            <person name="Semeiks J."/>
            <person name="Borek D."/>
            <person name="Otwinowski Z."/>
            <person name="Grishin N.V."/>
        </authorList>
    </citation>
    <scope>NUCLEOTIDE SEQUENCE [LARGE SCALE GENOMIC DNA]</scope>
    <source>
        <strain evidence="3">CBS 109288 / IBT 7711</strain>
    </source>
</reference>
<feature type="compositionally biased region" description="Basic residues" evidence="1">
    <location>
        <begin position="1"/>
        <end position="10"/>
    </location>
</feature>
<dbReference type="InterPro" id="IPR032675">
    <property type="entry name" value="LRR_dom_sf"/>
</dbReference>
<feature type="region of interest" description="Disordered" evidence="1">
    <location>
        <begin position="457"/>
        <end position="509"/>
    </location>
</feature>
<dbReference type="Gene3D" id="3.80.10.10">
    <property type="entry name" value="Ribonuclease Inhibitor"/>
    <property type="match status" value="1"/>
</dbReference>
<dbReference type="EMBL" id="KL648507">
    <property type="protein sequence ID" value="KEY69884.1"/>
    <property type="molecule type" value="Genomic_DNA"/>
</dbReference>
<dbReference type="SUPFAM" id="SSF52047">
    <property type="entry name" value="RNI-like"/>
    <property type="match status" value="1"/>
</dbReference>
<accession>A0A084AX55</accession>
<dbReference type="OrthoDB" id="5405297at2759"/>
<name>A0A084AX55_STACB</name>
<dbReference type="AlphaFoldDB" id="A0A084AX55"/>
<evidence type="ECO:0000256" key="1">
    <source>
        <dbReference type="SAM" id="MobiDB-lite"/>
    </source>
</evidence>
<feature type="region of interest" description="Disordered" evidence="1">
    <location>
        <begin position="593"/>
        <end position="615"/>
    </location>
</feature>
<organism evidence="2 3">
    <name type="scientific">Stachybotrys chartarum (strain CBS 109288 / IBT 7711)</name>
    <name type="common">Toxic black mold</name>
    <name type="synonym">Stilbospora chartarum</name>
    <dbReference type="NCBI Taxonomy" id="1280523"/>
    <lineage>
        <taxon>Eukaryota</taxon>
        <taxon>Fungi</taxon>
        <taxon>Dikarya</taxon>
        <taxon>Ascomycota</taxon>
        <taxon>Pezizomycotina</taxon>
        <taxon>Sordariomycetes</taxon>
        <taxon>Hypocreomycetidae</taxon>
        <taxon>Hypocreales</taxon>
        <taxon>Stachybotryaceae</taxon>
        <taxon>Stachybotrys</taxon>
    </lineage>
</organism>
<evidence type="ECO:0000313" key="2">
    <source>
        <dbReference type="EMBL" id="KEY69884.1"/>
    </source>
</evidence>
<dbReference type="HOGENOM" id="CLU_018589_1_0_1"/>
<sequence length="615" mass="67973">MRLPFRRKDKKKQELSTSSIPDEFRTPGAGLPPLFPPTRGSAYLLAHFPTPILERIFALVCPHSRDESYETCEGSATDTACMLCDLRDLSHCAQVSRAWRIAANRVLYHSVRIDPVHYCPLEAWLADRRKQRSRFDKNGVPEDPAQTRLKLFRRTVRDDPTRIGKLVHFLKVPYMLRESCHIELAQTLAVLPNLLYVDLPEGMFSDEPAYSTLRLEVQSRCPNLRKMTYVTGSERSFATLASGQVWPHLEVLELNGLNLDAMTMRTVLGRLAKLRALKVTESPGLTDEVLGYAEDIPSLHPLEELVLKDTPGVTAAGIIEYLAWTETQKALKVLTLNDTGVAVTSLPEILTMASSLNTMALQAKVLEPFPHSSNTRLLASMSLETLRYEVSPASSTGSYSSVAAGYYKYLATSILQDGLPRLRRLYVHDDSFPEQLQGLPPPNAAFAEGHVRSNGGAFSEKDSFLSPSRQPRKPASPISRPVSRVPPTNRFSSNNPFAPRVGSPPGPKHLLEVYTKSDEFSKWNFARVDPFKASSSPSRRPVSSYGLAADVSGQGWDPSAARRSVMIGNGAGGFLTVPGAADPVPALPFGAQNISETWRPHSSGGDVRRSKDLWR</sequence>